<dbReference type="Proteomes" id="UP000807504">
    <property type="component" value="Unassembled WGS sequence"/>
</dbReference>
<keyword evidence="2" id="KW-0732">Signal</keyword>
<reference evidence="3" key="2">
    <citation type="submission" date="2020-06" db="EMBL/GenBank/DDBJ databases">
        <authorList>
            <person name="Sheffer M."/>
        </authorList>
    </citation>
    <scope>NUCLEOTIDE SEQUENCE</scope>
</reference>
<sequence length="102" mass="11561">MRTSLLFFLVAVLFLLIIQFIEASPVLKRSERKVHSFTLLAGFGPHSRPQTGNTRSKKAAKNRKSSSKCPEGYKWDPYFKKCRKLGCALPGYVIRNGRCVRG</sequence>
<feature type="compositionally biased region" description="Basic residues" evidence="1">
    <location>
        <begin position="55"/>
        <end position="66"/>
    </location>
</feature>
<accession>A0A8T0EMQ8</accession>
<dbReference type="AlphaFoldDB" id="A0A8T0EMQ8"/>
<evidence type="ECO:0000313" key="4">
    <source>
        <dbReference type="Proteomes" id="UP000807504"/>
    </source>
</evidence>
<evidence type="ECO:0000256" key="1">
    <source>
        <dbReference type="SAM" id="MobiDB-lite"/>
    </source>
</evidence>
<gene>
    <name evidence="3" type="ORF">HNY73_013937</name>
</gene>
<keyword evidence="4" id="KW-1185">Reference proteome</keyword>
<reference evidence="3" key="1">
    <citation type="journal article" date="2020" name="bioRxiv">
        <title>Chromosome-level reference genome of the European wasp spider Argiope bruennichi: a resource for studies on range expansion and evolutionary adaptation.</title>
        <authorList>
            <person name="Sheffer M.M."/>
            <person name="Hoppe A."/>
            <person name="Krehenwinkel H."/>
            <person name="Uhl G."/>
            <person name="Kuss A.W."/>
            <person name="Jensen L."/>
            <person name="Jensen C."/>
            <person name="Gillespie R.G."/>
            <person name="Hoff K.J."/>
            <person name="Prost S."/>
        </authorList>
    </citation>
    <scope>NUCLEOTIDE SEQUENCE</scope>
</reference>
<comment type="caution">
    <text evidence="3">The sequence shown here is derived from an EMBL/GenBank/DDBJ whole genome shotgun (WGS) entry which is preliminary data.</text>
</comment>
<evidence type="ECO:0000256" key="2">
    <source>
        <dbReference type="SAM" id="SignalP"/>
    </source>
</evidence>
<protein>
    <submittedName>
        <fullName evidence="3">Uncharacterized protein</fullName>
    </submittedName>
</protein>
<feature type="signal peptide" evidence="2">
    <location>
        <begin position="1"/>
        <end position="23"/>
    </location>
</feature>
<evidence type="ECO:0000313" key="3">
    <source>
        <dbReference type="EMBL" id="KAF8777007.1"/>
    </source>
</evidence>
<dbReference type="EMBL" id="JABXBU010002072">
    <property type="protein sequence ID" value="KAF8777007.1"/>
    <property type="molecule type" value="Genomic_DNA"/>
</dbReference>
<feature type="chain" id="PRO_5035880787" evidence="2">
    <location>
        <begin position="24"/>
        <end position="102"/>
    </location>
</feature>
<organism evidence="3 4">
    <name type="scientific">Argiope bruennichi</name>
    <name type="common">Wasp spider</name>
    <name type="synonym">Aranea bruennichi</name>
    <dbReference type="NCBI Taxonomy" id="94029"/>
    <lineage>
        <taxon>Eukaryota</taxon>
        <taxon>Metazoa</taxon>
        <taxon>Ecdysozoa</taxon>
        <taxon>Arthropoda</taxon>
        <taxon>Chelicerata</taxon>
        <taxon>Arachnida</taxon>
        <taxon>Araneae</taxon>
        <taxon>Araneomorphae</taxon>
        <taxon>Entelegynae</taxon>
        <taxon>Araneoidea</taxon>
        <taxon>Araneidae</taxon>
        <taxon>Argiope</taxon>
    </lineage>
</organism>
<proteinExistence type="predicted"/>
<feature type="region of interest" description="Disordered" evidence="1">
    <location>
        <begin position="41"/>
        <end position="69"/>
    </location>
</feature>
<name>A0A8T0EMQ8_ARGBR</name>